<comment type="cofactor">
    <cofactor evidence="1">
        <name>Mg(2+)</name>
        <dbReference type="ChEBI" id="CHEBI:18420"/>
    </cofactor>
</comment>
<evidence type="ECO:0000256" key="3">
    <source>
        <dbReference type="ARBA" id="ARBA00022553"/>
    </source>
</evidence>
<dbReference type="PRINTS" id="PR00509">
    <property type="entry name" value="PGMPMM"/>
</dbReference>
<evidence type="ECO:0000256" key="6">
    <source>
        <dbReference type="ARBA" id="ARBA00023235"/>
    </source>
</evidence>
<reference evidence="11 12" key="1">
    <citation type="journal article" date="2019" name="Front. Microbiol.">
        <title>Ammonia Oxidation by the Arctic Terrestrial Thaumarchaeote Candidatus Nitrosocosmicus arcticus Is Stimulated by Increasing Temperatures.</title>
        <authorList>
            <person name="Alves R.J.E."/>
            <person name="Kerou M."/>
            <person name="Zappe A."/>
            <person name="Bittner R."/>
            <person name="Abby S.S."/>
            <person name="Schmidt H.A."/>
            <person name="Pfeifer K."/>
            <person name="Schleper C."/>
        </authorList>
    </citation>
    <scope>NUCLEOTIDE SEQUENCE [LARGE SCALE GENOMIC DNA]</scope>
    <source>
        <strain evidence="11 12">Kfb</strain>
    </source>
</reference>
<evidence type="ECO:0000256" key="2">
    <source>
        <dbReference type="ARBA" id="ARBA00010231"/>
    </source>
</evidence>
<dbReference type="OrthoDB" id="10363at2157"/>
<organism evidence="11 12">
    <name type="scientific">Candidatus Nitrosocosmicus arcticus</name>
    <dbReference type="NCBI Taxonomy" id="2035267"/>
    <lineage>
        <taxon>Archaea</taxon>
        <taxon>Nitrososphaerota</taxon>
        <taxon>Nitrososphaeria</taxon>
        <taxon>Nitrososphaerales</taxon>
        <taxon>Nitrososphaeraceae</taxon>
        <taxon>Candidatus Nitrosocosmicus</taxon>
    </lineage>
</organism>
<sequence length="441" mass="49353">MKISISGIRGIFREDLSIQEIARFSRVYGSYLKNNYDILTCVIARDSRPSGGIITDVVTGCLLEQGINVYDLGIAPTPVLFRESRKYSGALMITASHNPLTWNGLKMLIKGRGLFEEDLDQLLRTKIQDYDKIGKYFKINASYLNDIVNYIPQPNQSNVDFNVGIDFGGGAACNYANQLLDSYHVKYLGINDKLGFSSRGPDPTSDPLVELCELVKINKLNFGFAFDVDGDRLVIVNNEGIQLNPDSTLLLCIAGVVRNNGFKRFTISLDSSLSIEKYVNDHGGQVFVSKVGESNVIKRMFETDSQSGGEGSSGGFIMPSFTSCRDGLLASVLISSLDQNTINECMNLSSQFKQIRTKHSIDPKIDNKYLFEKILSSLKSYSTDVIYTDGLKFILDDSSWILIRFSNTEHALRISLESTKEKVDSMYKLFYNKIIEIYEKI</sequence>
<feature type="domain" description="Alpha-D-phosphohexomutase alpha/beta/alpha" evidence="8">
    <location>
        <begin position="6"/>
        <end position="131"/>
    </location>
</feature>
<name>A0A557SVB2_9ARCH</name>
<dbReference type="InterPro" id="IPR016066">
    <property type="entry name" value="A-D-PHexomutase_CS"/>
</dbReference>
<evidence type="ECO:0000256" key="4">
    <source>
        <dbReference type="ARBA" id="ARBA00022723"/>
    </source>
</evidence>
<dbReference type="Proteomes" id="UP000315289">
    <property type="component" value="Unassembled WGS sequence"/>
</dbReference>
<accession>A0A557SVB2</accession>
<keyword evidence="6 11" id="KW-0413">Isomerase</keyword>
<dbReference type="PANTHER" id="PTHR43771">
    <property type="entry name" value="PHOSPHOMANNOMUTASE"/>
    <property type="match status" value="1"/>
</dbReference>
<dbReference type="SUPFAM" id="SSF53738">
    <property type="entry name" value="Phosphoglucomutase, first 3 domains"/>
    <property type="match status" value="3"/>
</dbReference>
<evidence type="ECO:0000256" key="1">
    <source>
        <dbReference type="ARBA" id="ARBA00001946"/>
    </source>
</evidence>
<dbReference type="EMBL" id="VOAH01000007">
    <property type="protein sequence ID" value="TVP40545.1"/>
    <property type="molecule type" value="Genomic_DNA"/>
</dbReference>
<evidence type="ECO:0000313" key="11">
    <source>
        <dbReference type="EMBL" id="TVP40545.1"/>
    </source>
</evidence>
<keyword evidence="12" id="KW-1185">Reference proteome</keyword>
<dbReference type="RefSeq" id="WP_144731119.1">
    <property type="nucleotide sequence ID" value="NZ_ML675583.1"/>
</dbReference>
<dbReference type="SUPFAM" id="SSF55957">
    <property type="entry name" value="Phosphoglucomutase, C-terminal domain"/>
    <property type="match status" value="1"/>
</dbReference>
<dbReference type="InterPro" id="IPR005845">
    <property type="entry name" value="A-D-PHexomutase_a/b/a-II"/>
</dbReference>
<evidence type="ECO:0000259" key="8">
    <source>
        <dbReference type="Pfam" id="PF02878"/>
    </source>
</evidence>
<dbReference type="GO" id="GO:0005975">
    <property type="term" value="P:carbohydrate metabolic process"/>
    <property type="evidence" value="ECO:0007669"/>
    <property type="project" value="InterPro"/>
</dbReference>
<feature type="domain" description="Alpha-D-phosphohexomutase alpha/beta/alpha" evidence="9">
    <location>
        <begin position="142"/>
        <end position="240"/>
    </location>
</feature>
<evidence type="ECO:0000313" key="12">
    <source>
        <dbReference type="Proteomes" id="UP000315289"/>
    </source>
</evidence>
<dbReference type="InterPro" id="IPR005844">
    <property type="entry name" value="A-D-PHexomutase_a/b/a-I"/>
</dbReference>
<comment type="caution">
    <text evidence="11">The sequence shown here is derived from an EMBL/GenBank/DDBJ whole genome shotgun (WGS) entry which is preliminary data.</text>
</comment>
<keyword evidence="5 7" id="KW-0460">Magnesium</keyword>
<dbReference type="GO" id="GO:0000287">
    <property type="term" value="F:magnesium ion binding"/>
    <property type="evidence" value="ECO:0007669"/>
    <property type="project" value="InterPro"/>
</dbReference>
<dbReference type="Pfam" id="PF02878">
    <property type="entry name" value="PGM_PMM_I"/>
    <property type="match status" value="1"/>
</dbReference>
<evidence type="ECO:0000259" key="10">
    <source>
        <dbReference type="Pfam" id="PF02880"/>
    </source>
</evidence>
<evidence type="ECO:0000259" key="9">
    <source>
        <dbReference type="Pfam" id="PF02879"/>
    </source>
</evidence>
<dbReference type="Gene3D" id="3.30.310.50">
    <property type="entry name" value="Alpha-D-phosphohexomutase, C-terminal domain"/>
    <property type="match status" value="1"/>
</dbReference>
<dbReference type="InterPro" id="IPR016055">
    <property type="entry name" value="A-D-PHexomutase_a/b/a-I/II/III"/>
</dbReference>
<dbReference type="InterPro" id="IPR005846">
    <property type="entry name" value="A-D-PHexomutase_a/b/a-III"/>
</dbReference>
<gene>
    <name evidence="11" type="ORF">NARC_70126</name>
</gene>
<keyword evidence="3" id="KW-0597">Phosphoprotein</keyword>
<dbReference type="AlphaFoldDB" id="A0A557SVB2"/>
<protein>
    <submittedName>
        <fullName evidence="11">Alpha-D-phosphohexomutase</fullName>
        <ecNumber evidence="11">5.4.2.-</ecNumber>
    </submittedName>
</protein>
<evidence type="ECO:0000256" key="7">
    <source>
        <dbReference type="RuleBase" id="RU004326"/>
    </source>
</evidence>
<dbReference type="Pfam" id="PF02879">
    <property type="entry name" value="PGM_PMM_II"/>
    <property type="match status" value="1"/>
</dbReference>
<evidence type="ECO:0000256" key="5">
    <source>
        <dbReference type="ARBA" id="ARBA00022842"/>
    </source>
</evidence>
<proteinExistence type="inferred from homology"/>
<dbReference type="PROSITE" id="PS00710">
    <property type="entry name" value="PGM_PMM"/>
    <property type="match status" value="1"/>
</dbReference>
<dbReference type="GO" id="GO:0016868">
    <property type="term" value="F:intramolecular phosphotransferase activity"/>
    <property type="evidence" value="ECO:0007669"/>
    <property type="project" value="InterPro"/>
</dbReference>
<dbReference type="Pfam" id="PF02880">
    <property type="entry name" value="PGM_PMM_III"/>
    <property type="match status" value="1"/>
</dbReference>
<dbReference type="InterPro" id="IPR036900">
    <property type="entry name" value="A-D-PHexomutase_C_sf"/>
</dbReference>
<dbReference type="Gene3D" id="3.40.120.10">
    <property type="entry name" value="Alpha-D-Glucose-1,6-Bisphosphate, subunit A, domain 3"/>
    <property type="match status" value="3"/>
</dbReference>
<dbReference type="EC" id="5.4.2.-" evidence="11"/>
<dbReference type="PANTHER" id="PTHR43771:SF1">
    <property type="entry name" value="PHOSPHOMANNOMUTASE"/>
    <property type="match status" value="1"/>
</dbReference>
<comment type="similarity">
    <text evidence="2 7">Belongs to the phosphohexose mutase family.</text>
</comment>
<keyword evidence="4 7" id="KW-0479">Metal-binding</keyword>
<feature type="domain" description="Alpha-D-phosphohexomutase alpha/beta/alpha" evidence="10">
    <location>
        <begin position="244"/>
        <end position="341"/>
    </location>
</feature>
<dbReference type="InterPro" id="IPR005841">
    <property type="entry name" value="Alpha-D-phosphohexomutase_SF"/>
</dbReference>